<dbReference type="InterPro" id="IPR011042">
    <property type="entry name" value="6-blade_b-propeller_TolB-like"/>
</dbReference>
<organism evidence="3 4">
    <name type="scientific">Anisodus acutangulus</name>
    <dbReference type="NCBI Taxonomy" id="402998"/>
    <lineage>
        <taxon>Eukaryota</taxon>
        <taxon>Viridiplantae</taxon>
        <taxon>Streptophyta</taxon>
        <taxon>Embryophyta</taxon>
        <taxon>Tracheophyta</taxon>
        <taxon>Spermatophyta</taxon>
        <taxon>Magnoliopsida</taxon>
        <taxon>eudicotyledons</taxon>
        <taxon>Gunneridae</taxon>
        <taxon>Pentapetalae</taxon>
        <taxon>asterids</taxon>
        <taxon>lamiids</taxon>
        <taxon>Solanales</taxon>
        <taxon>Solanaceae</taxon>
        <taxon>Solanoideae</taxon>
        <taxon>Hyoscyameae</taxon>
        <taxon>Anisodus</taxon>
    </lineage>
</organism>
<evidence type="ECO:0000313" key="3">
    <source>
        <dbReference type="EMBL" id="KAJ8548216.1"/>
    </source>
</evidence>
<keyword evidence="1" id="KW-0812">Transmembrane</keyword>
<dbReference type="PANTHER" id="PTHR31460:SF3">
    <property type="entry name" value="MESOCENTIN"/>
    <property type="match status" value="1"/>
</dbReference>
<keyword evidence="1" id="KW-0472">Membrane</keyword>
<dbReference type="OrthoDB" id="1885092at2759"/>
<comment type="caution">
    <text evidence="3">The sequence shown here is derived from an EMBL/GenBank/DDBJ whole genome shotgun (WGS) entry which is preliminary data.</text>
</comment>
<dbReference type="GO" id="GO:0005783">
    <property type="term" value="C:endoplasmic reticulum"/>
    <property type="evidence" value="ECO:0007669"/>
    <property type="project" value="TreeGrafter"/>
</dbReference>
<feature type="transmembrane region" description="Helical" evidence="1">
    <location>
        <begin position="340"/>
        <end position="358"/>
    </location>
</feature>
<dbReference type="SUPFAM" id="SSF101898">
    <property type="entry name" value="NHL repeat"/>
    <property type="match status" value="1"/>
</dbReference>
<keyword evidence="2" id="KW-0732">Signal</keyword>
<dbReference type="Proteomes" id="UP001152561">
    <property type="component" value="Unassembled WGS sequence"/>
</dbReference>
<evidence type="ECO:0008006" key="5">
    <source>
        <dbReference type="Google" id="ProtNLM"/>
    </source>
</evidence>
<reference evidence="4" key="1">
    <citation type="journal article" date="2023" name="Proc. Natl. Acad. Sci. U.S.A.">
        <title>Genomic and structural basis for evolution of tropane alkaloid biosynthesis.</title>
        <authorList>
            <person name="Wanga Y.-J."/>
            <person name="Taina T."/>
            <person name="Yua J.-Y."/>
            <person name="Lia J."/>
            <person name="Xua B."/>
            <person name="Chenc J."/>
            <person name="D'Auriad J.C."/>
            <person name="Huanga J.-P."/>
            <person name="Huanga S.-X."/>
        </authorList>
    </citation>
    <scope>NUCLEOTIDE SEQUENCE [LARGE SCALE GENOMIC DNA]</scope>
    <source>
        <strain evidence="4">cv. KIB-2019</strain>
    </source>
</reference>
<accession>A0A9Q1M2U3</accession>
<dbReference type="PANTHER" id="PTHR31460">
    <property type="match status" value="1"/>
</dbReference>
<gene>
    <name evidence="3" type="ORF">K7X08_030685</name>
</gene>
<evidence type="ECO:0000256" key="1">
    <source>
        <dbReference type="SAM" id="Phobius"/>
    </source>
</evidence>
<feature type="chain" id="PRO_5040438444" description="SMP-30/Gluconolactonase/LRE-like region domain-containing protein" evidence="2">
    <location>
        <begin position="23"/>
        <end position="372"/>
    </location>
</feature>
<protein>
    <recommendedName>
        <fullName evidence="5">SMP-30/Gluconolactonase/LRE-like region domain-containing protein</fullName>
    </recommendedName>
</protein>
<dbReference type="AlphaFoldDB" id="A0A9Q1M2U3"/>
<feature type="signal peptide" evidence="2">
    <location>
        <begin position="1"/>
        <end position="22"/>
    </location>
</feature>
<sequence length="372" mass="41663">MKFITLLSTLFILIALLVPSTAKKRHIINFRSPNLFPESFTWDPKSQHFIVGSTRHHKILAVSDAGVVETLISDTSLPLNSYYLGLAIDRHTNRLLACIHRPPSPENSSPFNALASYDLQSRRRLFLARLLDENIEMVTEDAVQSTSAVAKDVAVDYSGDAYVTNSGDDFIWKVDVNGDVSILSKSKAYKSHPVDATTDYHKTGLNGIVYSFRGYLLVVQSNTGKLFKVNVDDGIARAVTLNKNLTGANGIAVRKDGVVLVVSKHKLYFLKSDDGWGQGGVFDETALKAERSPTAVIVGDEKRVYVLYGHVKEGKMGNEEREEFSIVEVESELENLEEPIWLYILIGLGLTYFMFWRFQMHRLVETLNKKTV</sequence>
<keyword evidence="4" id="KW-1185">Reference proteome</keyword>
<dbReference type="InterPro" id="IPR053224">
    <property type="entry name" value="Sensory_adhesion_molecule"/>
</dbReference>
<name>A0A9Q1M2U3_9SOLA</name>
<evidence type="ECO:0000256" key="2">
    <source>
        <dbReference type="SAM" id="SignalP"/>
    </source>
</evidence>
<proteinExistence type="predicted"/>
<keyword evidence="1" id="KW-1133">Transmembrane helix</keyword>
<dbReference type="EMBL" id="JAJAGQ010000012">
    <property type="protein sequence ID" value="KAJ8548216.1"/>
    <property type="molecule type" value="Genomic_DNA"/>
</dbReference>
<evidence type="ECO:0000313" key="4">
    <source>
        <dbReference type="Proteomes" id="UP001152561"/>
    </source>
</evidence>
<dbReference type="Gene3D" id="2.120.10.30">
    <property type="entry name" value="TolB, C-terminal domain"/>
    <property type="match status" value="1"/>
</dbReference>